<comment type="caution">
    <text evidence="3">The sequence shown here is derived from an EMBL/GenBank/DDBJ whole genome shotgun (WGS) entry which is preliminary data.</text>
</comment>
<accession>A0A109JG73</accession>
<dbReference type="InterPro" id="IPR011010">
    <property type="entry name" value="DNA_brk_join_enz"/>
</dbReference>
<dbReference type="GO" id="GO:0015074">
    <property type="term" value="P:DNA integration"/>
    <property type="evidence" value="ECO:0007669"/>
    <property type="project" value="InterPro"/>
</dbReference>
<dbReference type="SUPFAM" id="SSF56349">
    <property type="entry name" value="DNA breaking-rejoining enzymes"/>
    <property type="match status" value="1"/>
</dbReference>
<dbReference type="AlphaFoldDB" id="A0A109JG73"/>
<evidence type="ECO:0000313" key="3">
    <source>
        <dbReference type="EMBL" id="KWV48383.1"/>
    </source>
</evidence>
<keyword evidence="4" id="KW-1185">Reference proteome</keyword>
<name>A0A109JG73_9BRAD</name>
<gene>
    <name evidence="3" type="ORF">AS156_18035</name>
</gene>
<dbReference type="InterPro" id="IPR013762">
    <property type="entry name" value="Integrase-like_cat_sf"/>
</dbReference>
<dbReference type="GO" id="GO:0003677">
    <property type="term" value="F:DNA binding"/>
    <property type="evidence" value="ECO:0007669"/>
    <property type="project" value="InterPro"/>
</dbReference>
<dbReference type="Gene3D" id="1.10.443.10">
    <property type="entry name" value="Intergrase catalytic core"/>
    <property type="match status" value="1"/>
</dbReference>
<feature type="region of interest" description="Disordered" evidence="2">
    <location>
        <begin position="1"/>
        <end position="20"/>
    </location>
</feature>
<sequence length="378" mass="42795">MSERIRESLHVPATKENKQAADRAARKIVERVLAKLGGGVVHKAVSTLVSERFKGDIGSSDKRILQEFTANFTTRILWDIPPEEIVAFADERQRANKPGTRERFISGLCSFLNGQVKAGQYPKLPEFTRDQRARNPMRRARRDVQQFRIQLLEDIIGSAHLTLAIQLRIEYVAGSRVSSVLQGCKLGDLNLATMTLTFRNTKNGDDVACALPSSIKPDLDAYLEWRQIQVRRGKVPPGSDQPLFLHYKGLPYKPNGGAWGTQNKVAFNNAKRRAVATVRQRYDDAIEAMRAAGDQREVDRLRRLKEDDLTLMQRITQHWLRHKFATEAGRKDMRAAMAQGGWRDSRSIVGYFIPDGEYQRQVVEERGAPRGDQTRGAC</sequence>
<keyword evidence="1" id="KW-0233">DNA recombination</keyword>
<reference evidence="3 4" key="1">
    <citation type="submission" date="2015-11" db="EMBL/GenBank/DDBJ databases">
        <title>Draft Genome Sequence of the Strain BR 10303 (Bradyrhizobium sp.) isolated from nodules of Centrolobium paraense.</title>
        <authorList>
            <person name="Zelli J.E."/>
            <person name="Simoes-Araujo J.L."/>
            <person name="Barauna A.C."/>
            <person name="Silva K."/>
        </authorList>
    </citation>
    <scope>NUCLEOTIDE SEQUENCE [LARGE SCALE GENOMIC DNA]</scope>
    <source>
        <strain evidence="3 4">BR 10303</strain>
    </source>
</reference>
<evidence type="ECO:0000256" key="1">
    <source>
        <dbReference type="ARBA" id="ARBA00023172"/>
    </source>
</evidence>
<evidence type="ECO:0000313" key="4">
    <source>
        <dbReference type="Proteomes" id="UP000057737"/>
    </source>
</evidence>
<organism evidence="3 4">
    <name type="scientific">Bradyrhizobium macuxiense</name>
    <dbReference type="NCBI Taxonomy" id="1755647"/>
    <lineage>
        <taxon>Bacteria</taxon>
        <taxon>Pseudomonadati</taxon>
        <taxon>Pseudomonadota</taxon>
        <taxon>Alphaproteobacteria</taxon>
        <taxon>Hyphomicrobiales</taxon>
        <taxon>Nitrobacteraceae</taxon>
        <taxon>Bradyrhizobium</taxon>
    </lineage>
</organism>
<dbReference type="EMBL" id="LNCU01000107">
    <property type="protein sequence ID" value="KWV48383.1"/>
    <property type="molecule type" value="Genomic_DNA"/>
</dbReference>
<proteinExistence type="predicted"/>
<dbReference type="Proteomes" id="UP000057737">
    <property type="component" value="Unassembled WGS sequence"/>
</dbReference>
<protein>
    <recommendedName>
        <fullName evidence="5">Phage integrase family protein</fullName>
    </recommendedName>
</protein>
<evidence type="ECO:0008006" key="5">
    <source>
        <dbReference type="Google" id="ProtNLM"/>
    </source>
</evidence>
<dbReference type="GO" id="GO:0006310">
    <property type="term" value="P:DNA recombination"/>
    <property type="evidence" value="ECO:0007669"/>
    <property type="project" value="UniProtKB-KW"/>
</dbReference>
<evidence type="ECO:0000256" key="2">
    <source>
        <dbReference type="SAM" id="MobiDB-lite"/>
    </source>
</evidence>